<reference evidence="2" key="2">
    <citation type="submission" date="2025-08" db="UniProtKB">
        <authorList>
            <consortium name="RefSeq"/>
        </authorList>
    </citation>
    <scope>IDENTIFICATION</scope>
    <source>
        <tissue evidence="2">Leaf</tissue>
    </source>
</reference>
<accession>A0AC58RSD6</accession>
<organism evidence="1 2">
    <name type="scientific">Nicotiana tabacum</name>
    <name type="common">Common tobacco</name>
    <dbReference type="NCBI Taxonomy" id="4097"/>
    <lineage>
        <taxon>Eukaryota</taxon>
        <taxon>Viridiplantae</taxon>
        <taxon>Streptophyta</taxon>
        <taxon>Embryophyta</taxon>
        <taxon>Tracheophyta</taxon>
        <taxon>Spermatophyta</taxon>
        <taxon>Magnoliopsida</taxon>
        <taxon>eudicotyledons</taxon>
        <taxon>Gunneridae</taxon>
        <taxon>Pentapetalae</taxon>
        <taxon>asterids</taxon>
        <taxon>lamiids</taxon>
        <taxon>Solanales</taxon>
        <taxon>Solanaceae</taxon>
        <taxon>Nicotianoideae</taxon>
        <taxon>Nicotianeae</taxon>
        <taxon>Nicotiana</taxon>
    </lineage>
</organism>
<sequence length="482" mass="54893">MGPAGRDSRSKQENPRYGSRSRDRDAGSSSKFRKERDERDNNVNIKSKIGDYSFYISTSELVAILKRYNQIKIDPLDEEKTSFITDRGTYCYKVMPFRLKNAGATYQRLVTKMIQEHLEKTMEVYIDDMLVKSSEKSFKFFLVLKKKNQFEWIDECQQALKNLKAYLSNPPLVAKPKDGEKLPIYLTASEMAVSAVLVLADFMADFSPGIILEVEKELQVFIRSNPGTWTLFTDGASNVKGAGLGIILISSSGETIRQTIKCHPITNNGAEYEDVIAGLKLVRELGIEQIIIKSDSQLVVNQMQGTYTAKEARMQQYLEKARELQTIPIVENRANTKEESVEADVLANLASVAEVTNEENATYGILADDKKKAQSLRQKFAHYCLILVNLYRKMFGGPLERCHGPSQTEYMVRDVHEGHYGNHAVERSLVKLLIRAGYYWPKMEEDAESFLAKYDKCQRYGNNMHCPVELLHPVISPWPFMK</sequence>
<protein>
    <submittedName>
        <fullName evidence="2">Uncharacterized protein LOC107768046</fullName>
    </submittedName>
</protein>
<evidence type="ECO:0000313" key="1">
    <source>
        <dbReference type="Proteomes" id="UP000790787"/>
    </source>
</evidence>
<keyword evidence="1" id="KW-1185">Reference proteome</keyword>
<proteinExistence type="predicted"/>
<dbReference type="RefSeq" id="XP_075075651.1">
    <property type="nucleotide sequence ID" value="XM_075219550.1"/>
</dbReference>
<evidence type="ECO:0000313" key="2">
    <source>
        <dbReference type="RefSeq" id="XP_075075651.1"/>
    </source>
</evidence>
<reference evidence="1" key="1">
    <citation type="journal article" date="2014" name="Nat. Commun.">
        <title>The tobacco genome sequence and its comparison with those of tomato and potato.</title>
        <authorList>
            <person name="Sierro N."/>
            <person name="Battey J.N."/>
            <person name="Ouadi S."/>
            <person name="Bakaher N."/>
            <person name="Bovet L."/>
            <person name="Willig A."/>
            <person name="Goepfert S."/>
            <person name="Peitsch M.C."/>
            <person name="Ivanov N.V."/>
        </authorList>
    </citation>
    <scope>NUCLEOTIDE SEQUENCE [LARGE SCALE GENOMIC DNA]</scope>
</reference>
<dbReference type="Proteomes" id="UP000790787">
    <property type="component" value="Chromosome 1"/>
</dbReference>
<gene>
    <name evidence="2" type="primary">LOC107768046</name>
</gene>
<name>A0AC58RSD6_TOBAC</name>